<dbReference type="Proteomes" id="UP000885826">
    <property type="component" value="Unassembled WGS sequence"/>
</dbReference>
<dbReference type="InterPro" id="IPR001555">
    <property type="entry name" value="GART_AS"/>
</dbReference>
<protein>
    <recommendedName>
        <fullName evidence="2 5">Methionyl-tRNA formyltransferase</fullName>
        <ecNumber evidence="2 5">2.1.2.9</ecNumber>
    </recommendedName>
</protein>
<comment type="function">
    <text evidence="5">Attaches a formyl group to the free amino group of methionyl-tRNA(fMet). The formyl group appears to play a dual role in the initiator identity of N-formylmethionyl-tRNA by promoting its recognition by IF2 and preventing the misappropriation of this tRNA by the elongation apparatus.</text>
</comment>
<dbReference type="EC" id="2.1.2.9" evidence="2 5"/>
<dbReference type="SUPFAM" id="SSF50486">
    <property type="entry name" value="FMT C-terminal domain-like"/>
    <property type="match status" value="1"/>
</dbReference>
<dbReference type="PROSITE" id="PS00373">
    <property type="entry name" value="GART"/>
    <property type="match status" value="1"/>
</dbReference>
<dbReference type="Pfam" id="PF02911">
    <property type="entry name" value="Formyl_trans_C"/>
    <property type="match status" value="1"/>
</dbReference>
<comment type="caution">
    <text evidence="8">The sequence shown here is derived from an EMBL/GenBank/DDBJ whole genome shotgun (WGS) entry which is preliminary data.</text>
</comment>
<dbReference type="InterPro" id="IPR041711">
    <property type="entry name" value="Met-tRNA-FMT_N"/>
</dbReference>
<dbReference type="PANTHER" id="PTHR11138:SF5">
    <property type="entry name" value="METHIONYL-TRNA FORMYLTRANSFERASE, MITOCHONDRIAL"/>
    <property type="match status" value="1"/>
</dbReference>
<evidence type="ECO:0000313" key="8">
    <source>
        <dbReference type="EMBL" id="HEC79256.1"/>
    </source>
</evidence>
<dbReference type="AlphaFoldDB" id="A0A9C9K0Q2"/>
<feature type="domain" description="Formyl transferase N-terminal" evidence="6">
    <location>
        <begin position="3"/>
        <end position="175"/>
    </location>
</feature>
<dbReference type="Gene3D" id="3.40.50.12230">
    <property type="match status" value="1"/>
</dbReference>
<dbReference type="InterPro" id="IPR011034">
    <property type="entry name" value="Formyl_transferase-like_C_sf"/>
</dbReference>
<dbReference type="HAMAP" id="MF_00182">
    <property type="entry name" value="Formyl_trans"/>
    <property type="match status" value="1"/>
</dbReference>
<dbReference type="InterPro" id="IPR005794">
    <property type="entry name" value="Fmt"/>
</dbReference>
<keyword evidence="3 5" id="KW-0808">Transferase</keyword>
<evidence type="ECO:0000256" key="4">
    <source>
        <dbReference type="ARBA" id="ARBA00022917"/>
    </source>
</evidence>
<dbReference type="InterPro" id="IPR036477">
    <property type="entry name" value="Formyl_transf_N_sf"/>
</dbReference>
<dbReference type="GO" id="GO:0004479">
    <property type="term" value="F:methionyl-tRNA formyltransferase activity"/>
    <property type="evidence" value="ECO:0007669"/>
    <property type="project" value="UniProtKB-UniRule"/>
</dbReference>
<dbReference type="Pfam" id="PF00551">
    <property type="entry name" value="Formyl_trans_N"/>
    <property type="match status" value="1"/>
</dbReference>
<dbReference type="GO" id="GO:0005829">
    <property type="term" value="C:cytosol"/>
    <property type="evidence" value="ECO:0007669"/>
    <property type="project" value="TreeGrafter"/>
</dbReference>
<name>A0A9C9K0Q2_UNCW3</name>
<dbReference type="InterPro" id="IPR002376">
    <property type="entry name" value="Formyl_transf_N"/>
</dbReference>
<dbReference type="CDD" id="cd08646">
    <property type="entry name" value="FMT_core_Met-tRNA-FMT_N"/>
    <property type="match status" value="1"/>
</dbReference>
<gene>
    <name evidence="5" type="primary">fmt</name>
    <name evidence="8" type="ORF">ENI34_08995</name>
</gene>
<comment type="catalytic activity">
    <reaction evidence="5">
        <text>L-methionyl-tRNA(fMet) + (6R)-10-formyltetrahydrofolate = N-formyl-L-methionyl-tRNA(fMet) + (6S)-5,6,7,8-tetrahydrofolate + H(+)</text>
        <dbReference type="Rhea" id="RHEA:24380"/>
        <dbReference type="Rhea" id="RHEA-COMP:9952"/>
        <dbReference type="Rhea" id="RHEA-COMP:9953"/>
        <dbReference type="ChEBI" id="CHEBI:15378"/>
        <dbReference type="ChEBI" id="CHEBI:57453"/>
        <dbReference type="ChEBI" id="CHEBI:78530"/>
        <dbReference type="ChEBI" id="CHEBI:78844"/>
        <dbReference type="ChEBI" id="CHEBI:195366"/>
        <dbReference type="EC" id="2.1.2.9"/>
    </reaction>
</comment>
<keyword evidence="4 5" id="KW-0648">Protein biosynthesis</keyword>
<comment type="similarity">
    <text evidence="1 5">Belongs to the Fmt family.</text>
</comment>
<dbReference type="PANTHER" id="PTHR11138">
    <property type="entry name" value="METHIONYL-TRNA FORMYLTRANSFERASE"/>
    <property type="match status" value="1"/>
</dbReference>
<evidence type="ECO:0000256" key="2">
    <source>
        <dbReference type="ARBA" id="ARBA00012261"/>
    </source>
</evidence>
<dbReference type="SUPFAM" id="SSF53328">
    <property type="entry name" value="Formyltransferase"/>
    <property type="match status" value="1"/>
</dbReference>
<reference evidence="8" key="1">
    <citation type="journal article" date="2020" name="mSystems">
        <title>Genome- and Community-Level Interaction Insights into Carbon Utilization and Element Cycling Functions of Hydrothermarchaeota in Hydrothermal Sediment.</title>
        <authorList>
            <person name="Zhou Z."/>
            <person name="Liu Y."/>
            <person name="Xu W."/>
            <person name="Pan J."/>
            <person name="Luo Z.H."/>
            <person name="Li M."/>
        </authorList>
    </citation>
    <scope>NUCLEOTIDE SEQUENCE</scope>
    <source>
        <strain evidence="8">HyVt-388</strain>
    </source>
</reference>
<evidence type="ECO:0000313" key="9">
    <source>
        <dbReference type="Proteomes" id="UP000885826"/>
    </source>
</evidence>
<feature type="domain" description="Formyl transferase C-terminal" evidence="7">
    <location>
        <begin position="202"/>
        <end position="297"/>
    </location>
</feature>
<dbReference type="NCBIfam" id="TIGR00460">
    <property type="entry name" value="fmt"/>
    <property type="match status" value="1"/>
</dbReference>
<dbReference type="InterPro" id="IPR044135">
    <property type="entry name" value="Met-tRNA-FMT_C"/>
</dbReference>
<dbReference type="InterPro" id="IPR005793">
    <property type="entry name" value="Formyl_trans_C"/>
</dbReference>
<sequence length="305" mass="34320">MIIVFFGSGDFTFPIVKRIKEEFTLAGVVVTKPKPRGRGLKIRLPEVARWAEEQGIEVFTPDDPNDKEFINTLTKLNPDIFVLSSYGHLLKNELLEVPRLGGINIHPSLLPKYRGAAPIQRALMAGEKKTGITVIFMDEKIDHGDIIFQRELSIKEDEDYGSLSSRLSYLAADIIGDVLRAVEAGDYKRVKQNPQEKSYAGKIKKEETMIDWHNSTEKIYNLVRALSPQPGARTVFRNKELKIMAVEPTDRKLSPGICHIENKSIYVGTGDGSVILRKVKPENRRMISGLDFINGFRIKEGEVIG</sequence>
<dbReference type="CDD" id="cd08704">
    <property type="entry name" value="Met_tRNA_FMT_C"/>
    <property type="match status" value="1"/>
</dbReference>
<evidence type="ECO:0000259" key="7">
    <source>
        <dbReference type="Pfam" id="PF02911"/>
    </source>
</evidence>
<evidence type="ECO:0000256" key="3">
    <source>
        <dbReference type="ARBA" id="ARBA00022679"/>
    </source>
</evidence>
<feature type="binding site" evidence="5">
    <location>
        <begin position="108"/>
        <end position="111"/>
    </location>
    <ligand>
        <name>(6S)-5,6,7,8-tetrahydrofolate</name>
        <dbReference type="ChEBI" id="CHEBI:57453"/>
    </ligand>
</feature>
<evidence type="ECO:0000256" key="5">
    <source>
        <dbReference type="HAMAP-Rule" id="MF_00182"/>
    </source>
</evidence>
<organism evidence="8 9">
    <name type="scientific">candidate division WOR-3 bacterium</name>
    <dbReference type="NCBI Taxonomy" id="2052148"/>
    <lineage>
        <taxon>Bacteria</taxon>
        <taxon>Bacteria division WOR-3</taxon>
    </lineage>
</organism>
<evidence type="ECO:0000256" key="1">
    <source>
        <dbReference type="ARBA" id="ARBA00010699"/>
    </source>
</evidence>
<proteinExistence type="inferred from homology"/>
<dbReference type="EMBL" id="DRIG01000093">
    <property type="protein sequence ID" value="HEC79256.1"/>
    <property type="molecule type" value="Genomic_DNA"/>
</dbReference>
<evidence type="ECO:0000259" key="6">
    <source>
        <dbReference type="Pfam" id="PF00551"/>
    </source>
</evidence>
<accession>A0A9C9K0Q2</accession>